<dbReference type="SUPFAM" id="SSF54897">
    <property type="entry name" value="Protease propeptides/inhibitors"/>
    <property type="match status" value="1"/>
</dbReference>
<feature type="signal peptide" evidence="9">
    <location>
        <begin position="1"/>
        <end position="28"/>
    </location>
</feature>
<dbReference type="GO" id="GO:0046872">
    <property type="term" value="F:metal ion binding"/>
    <property type="evidence" value="ECO:0007669"/>
    <property type="project" value="UniProtKB-KW"/>
</dbReference>
<evidence type="ECO:0000259" key="10">
    <source>
        <dbReference type="PROSITE" id="PS51695"/>
    </source>
</evidence>
<dbReference type="SUPFAM" id="SSF52743">
    <property type="entry name" value="Subtilisin-like"/>
    <property type="match status" value="1"/>
</dbReference>
<dbReference type="GO" id="GO:0006508">
    <property type="term" value="P:proteolysis"/>
    <property type="evidence" value="ECO:0007669"/>
    <property type="project" value="UniProtKB-KW"/>
</dbReference>
<keyword evidence="9" id="KW-0732">Signal</keyword>
<dbReference type="PROSITE" id="PS00138">
    <property type="entry name" value="SUBTILASE_SER"/>
    <property type="match status" value="1"/>
</dbReference>
<dbReference type="AlphaFoldDB" id="A0A8J3FTR9"/>
<keyword evidence="12" id="KW-1185">Reference proteome</keyword>
<dbReference type="PROSITE" id="PS51695">
    <property type="entry name" value="SEDOLISIN"/>
    <property type="match status" value="1"/>
</dbReference>
<evidence type="ECO:0000256" key="3">
    <source>
        <dbReference type="ARBA" id="ARBA00022723"/>
    </source>
</evidence>
<dbReference type="Gene3D" id="3.40.50.200">
    <property type="entry name" value="Peptidase S8/S53 domain"/>
    <property type="match status" value="1"/>
</dbReference>
<keyword evidence="2 11" id="KW-0645">Protease</keyword>
<evidence type="ECO:0000256" key="2">
    <source>
        <dbReference type="ARBA" id="ARBA00022670"/>
    </source>
</evidence>
<feature type="chain" id="PRO_5035300183" evidence="9">
    <location>
        <begin position="29"/>
        <end position="642"/>
    </location>
</feature>
<keyword evidence="5" id="KW-0720">Serine protease</keyword>
<evidence type="ECO:0000256" key="7">
    <source>
        <dbReference type="ARBA" id="ARBA00023145"/>
    </source>
</evidence>
<accession>A0A8J3FTR9</accession>
<dbReference type="InterPro" id="IPR030400">
    <property type="entry name" value="Sedolisin_dom"/>
</dbReference>
<dbReference type="InterPro" id="IPR050819">
    <property type="entry name" value="Tripeptidyl-peptidase_I"/>
</dbReference>
<evidence type="ECO:0000313" key="11">
    <source>
        <dbReference type="EMBL" id="GGM51604.1"/>
    </source>
</evidence>
<reference evidence="11" key="1">
    <citation type="journal article" date="2014" name="Int. J. Syst. Evol. Microbiol.">
        <title>Complete genome sequence of Corynebacterium casei LMG S-19264T (=DSM 44701T), isolated from a smear-ripened cheese.</title>
        <authorList>
            <consortium name="US DOE Joint Genome Institute (JGI-PGF)"/>
            <person name="Walter F."/>
            <person name="Albersmeier A."/>
            <person name="Kalinowski J."/>
            <person name="Ruckert C."/>
        </authorList>
    </citation>
    <scope>NUCLEOTIDE SEQUENCE</scope>
    <source>
        <strain evidence="11">CGMCC 4.5737</strain>
    </source>
</reference>
<name>A0A8J3FTR9_9PSEU</name>
<dbReference type="InterPro" id="IPR015366">
    <property type="entry name" value="S53_propep"/>
</dbReference>
<keyword evidence="6" id="KW-0106">Calcium</keyword>
<keyword evidence="3" id="KW-0479">Metal-binding</keyword>
<evidence type="ECO:0000256" key="1">
    <source>
        <dbReference type="ARBA" id="ARBA00001913"/>
    </source>
</evidence>
<dbReference type="GO" id="GO:0008240">
    <property type="term" value="F:tripeptidyl-peptidase activity"/>
    <property type="evidence" value="ECO:0007669"/>
    <property type="project" value="TreeGrafter"/>
</dbReference>
<comment type="cofactor">
    <cofactor evidence="1">
        <name>Ca(2+)</name>
        <dbReference type="ChEBI" id="CHEBI:29108"/>
    </cofactor>
</comment>
<dbReference type="Pfam" id="PF00082">
    <property type="entry name" value="Peptidase_S8"/>
    <property type="match status" value="1"/>
</dbReference>
<sequence length="642" mass="68866">MAARWFRTARLIVGCMVLALVGAGPAVAQPTNGDAVNDRVPMPGSTPQWARPDLKAGRVSPGSQRRVLVALSLRNRAEAQQRAIEVSTPGSPRYRHFLTAEQFVDRFGPDQHTVDRVRTWLQEAGLHVEGVSANRHLVTATGRVEQLERAFGTGLARYRYGKDVLVAPESPVRIPADLRGEVSAVLGLDDSHRLIRSRLVRSPQQTTQGPEGSGGAEEDCAEYWAQHNNTAVPQKYPEGRQSNVLCGYTANQLRAIYGLGQEATGAGRTIGITGECTLATAESDTNRWSRRMGLPPLRPGQYREVLQPGAAADAPECRGSGWGVEQALDIQSVRAMAPDADIVYYGGAPESGSVFEALNTAIAQNETPVISNSWGEDEPEVPTDVRTQFADMVTQAANQGQSILFSSGDSGDNSGPSAFGFAAPDFPAESPMVTAVGGTSVGLDAQNRVEFTTGWENSADQLQDGQWAPIQSADGDFIGGAGGGVSPNYSMPIYQRGVVSTRYARGQRAVPDISALANNFTGMRIGFTQAPHGFVLEPVGGTSLASPLIAGLLADRMQVHGVQRMGFLNPWIYRSYRSPGLADVTHHDAGVWTSRMHLADRTLVTGSYLVDFDSKPQSLQSMPGWDPVTGVGTPTRTFVYGY</sequence>
<dbReference type="PANTHER" id="PTHR14218">
    <property type="entry name" value="PROTEASE S8 TRIPEPTIDYL PEPTIDASE I CLN2"/>
    <property type="match status" value="1"/>
</dbReference>
<feature type="region of interest" description="Disordered" evidence="8">
    <location>
        <begin position="198"/>
        <end position="217"/>
    </location>
</feature>
<dbReference type="Pfam" id="PF09286">
    <property type="entry name" value="Pro-kuma_activ"/>
    <property type="match status" value="1"/>
</dbReference>
<dbReference type="SMART" id="SM00944">
    <property type="entry name" value="Pro-kuma_activ"/>
    <property type="match status" value="1"/>
</dbReference>
<evidence type="ECO:0000256" key="6">
    <source>
        <dbReference type="ARBA" id="ARBA00022837"/>
    </source>
</evidence>
<evidence type="ECO:0000256" key="5">
    <source>
        <dbReference type="ARBA" id="ARBA00022825"/>
    </source>
</evidence>
<dbReference type="GO" id="GO:0004252">
    <property type="term" value="F:serine-type endopeptidase activity"/>
    <property type="evidence" value="ECO:0007669"/>
    <property type="project" value="InterPro"/>
</dbReference>
<proteinExistence type="predicted"/>
<evidence type="ECO:0000313" key="12">
    <source>
        <dbReference type="Proteomes" id="UP000637578"/>
    </source>
</evidence>
<organism evidence="11 12">
    <name type="scientific">Longimycelium tulufanense</name>
    <dbReference type="NCBI Taxonomy" id="907463"/>
    <lineage>
        <taxon>Bacteria</taxon>
        <taxon>Bacillati</taxon>
        <taxon>Actinomycetota</taxon>
        <taxon>Actinomycetes</taxon>
        <taxon>Pseudonocardiales</taxon>
        <taxon>Pseudonocardiaceae</taxon>
        <taxon>Longimycelium</taxon>
    </lineage>
</organism>
<dbReference type="InterPro" id="IPR000209">
    <property type="entry name" value="Peptidase_S8/S53_dom"/>
</dbReference>
<dbReference type="CDD" id="cd04056">
    <property type="entry name" value="Peptidases_S53"/>
    <property type="match status" value="1"/>
</dbReference>
<dbReference type="PANTHER" id="PTHR14218:SF15">
    <property type="entry name" value="TRIPEPTIDYL-PEPTIDASE 1"/>
    <property type="match status" value="1"/>
</dbReference>
<dbReference type="EMBL" id="BMMK01000009">
    <property type="protein sequence ID" value="GGM51604.1"/>
    <property type="molecule type" value="Genomic_DNA"/>
</dbReference>
<gene>
    <name evidence="11" type="ORF">GCM10012275_23090</name>
</gene>
<dbReference type="Proteomes" id="UP000637578">
    <property type="component" value="Unassembled WGS sequence"/>
</dbReference>
<keyword evidence="7" id="KW-0865">Zymogen</keyword>
<evidence type="ECO:0000256" key="8">
    <source>
        <dbReference type="SAM" id="MobiDB-lite"/>
    </source>
</evidence>
<evidence type="ECO:0000256" key="9">
    <source>
        <dbReference type="SAM" id="SignalP"/>
    </source>
</evidence>
<keyword evidence="4" id="KW-0378">Hydrolase</keyword>
<protein>
    <submittedName>
        <fullName evidence="11">Serine protease</fullName>
    </submittedName>
</protein>
<reference evidence="11" key="2">
    <citation type="submission" date="2020-09" db="EMBL/GenBank/DDBJ databases">
        <authorList>
            <person name="Sun Q."/>
            <person name="Zhou Y."/>
        </authorList>
    </citation>
    <scope>NUCLEOTIDE SEQUENCE</scope>
    <source>
        <strain evidence="11">CGMCC 4.5737</strain>
    </source>
</reference>
<dbReference type="CDD" id="cd11377">
    <property type="entry name" value="Pro-peptidase_S53"/>
    <property type="match status" value="1"/>
</dbReference>
<dbReference type="InterPro" id="IPR036852">
    <property type="entry name" value="Peptidase_S8/S53_dom_sf"/>
</dbReference>
<feature type="domain" description="Peptidase S53" evidence="10">
    <location>
        <begin position="247"/>
        <end position="642"/>
    </location>
</feature>
<comment type="caution">
    <text evidence="11">The sequence shown here is derived from an EMBL/GenBank/DDBJ whole genome shotgun (WGS) entry which is preliminary data.</text>
</comment>
<dbReference type="RefSeq" id="WP_373289994.1">
    <property type="nucleotide sequence ID" value="NZ_BMMK01000009.1"/>
</dbReference>
<dbReference type="InterPro" id="IPR023828">
    <property type="entry name" value="Peptidase_S8_Ser-AS"/>
</dbReference>
<evidence type="ECO:0000256" key="4">
    <source>
        <dbReference type="ARBA" id="ARBA00022801"/>
    </source>
</evidence>